<evidence type="ECO:0000313" key="1">
    <source>
        <dbReference type="EMBL" id="KAK8214749.1"/>
    </source>
</evidence>
<dbReference type="EMBL" id="JAMKPW020000010">
    <property type="protein sequence ID" value="KAK8214749.1"/>
    <property type="molecule type" value="Genomic_DNA"/>
</dbReference>
<evidence type="ECO:0000313" key="2">
    <source>
        <dbReference type="Proteomes" id="UP001320706"/>
    </source>
</evidence>
<name>A0ACC3SHH1_9PEZI</name>
<dbReference type="Proteomes" id="UP001320706">
    <property type="component" value="Unassembled WGS sequence"/>
</dbReference>
<sequence length="125" mass="13287">MMSTATLGGFSRRNGNVSPLLLSHIVAPYGVLLAYALLANHPSHSSLNKFTSGPRNSGSGVTGASITQSSGVRRGSLTTCSTNSYLQYAAPKRSYVWIVTIAAYFVTSESDLPELQIEIGFRCLA</sequence>
<protein>
    <submittedName>
        <fullName evidence="1">Uncharacterized protein</fullName>
    </submittedName>
</protein>
<organism evidence="1 2">
    <name type="scientific">Zalaria obscura</name>
    <dbReference type="NCBI Taxonomy" id="2024903"/>
    <lineage>
        <taxon>Eukaryota</taxon>
        <taxon>Fungi</taxon>
        <taxon>Dikarya</taxon>
        <taxon>Ascomycota</taxon>
        <taxon>Pezizomycotina</taxon>
        <taxon>Dothideomycetes</taxon>
        <taxon>Dothideomycetidae</taxon>
        <taxon>Dothideales</taxon>
        <taxon>Zalariaceae</taxon>
        <taxon>Zalaria</taxon>
    </lineage>
</organism>
<proteinExistence type="predicted"/>
<accession>A0ACC3SHH1</accession>
<reference evidence="1" key="1">
    <citation type="submission" date="2024-02" db="EMBL/GenBank/DDBJ databases">
        <title>Metagenome Assembled Genome of Zalaria obscura JY119.</title>
        <authorList>
            <person name="Vighnesh L."/>
            <person name="Jagadeeshwari U."/>
            <person name="Venkata Ramana C."/>
            <person name="Sasikala C."/>
        </authorList>
    </citation>
    <scope>NUCLEOTIDE SEQUENCE</scope>
    <source>
        <strain evidence="1">JY119</strain>
    </source>
</reference>
<keyword evidence="2" id="KW-1185">Reference proteome</keyword>
<gene>
    <name evidence="1" type="ORF">M8818_002330</name>
</gene>
<comment type="caution">
    <text evidence="1">The sequence shown here is derived from an EMBL/GenBank/DDBJ whole genome shotgun (WGS) entry which is preliminary data.</text>
</comment>